<name>A0A385DUV4_9CAUD</name>
<evidence type="ECO:0000313" key="3">
    <source>
        <dbReference type="Proteomes" id="UP000263402"/>
    </source>
</evidence>
<dbReference type="Proteomes" id="UP000263402">
    <property type="component" value="Segment"/>
</dbReference>
<feature type="region of interest" description="Disordered" evidence="1">
    <location>
        <begin position="62"/>
        <end position="92"/>
    </location>
</feature>
<proteinExistence type="predicted"/>
<evidence type="ECO:0000256" key="1">
    <source>
        <dbReference type="SAM" id="MobiDB-lite"/>
    </source>
</evidence>
<dbReference type="GeneID" id="65115881"/>
<organism evidence="2 3">
    <name type="scientific">Gordonia phage TillyBobJoe</name>
    <dbReference type="NCBI Taxonomy" id="2301560"/>
    <lineage>
        <taxon>Viruses</taxon>
        <taxon>Duplodnaviria</taxon>
        <taxon>Heunggongvirae</taxon>
        <taxon>Uroviricota</taxon>
        <taxon>Caudoviricetes</taxon>
        <taxon>Stackebrandtviridae</taxon>
        <taxon>Frickvirinae</taxon>
        <taxon>Wizardvirus</taxon>
        <taxon>Wizardvirus tillybobjoe</taxon>
    </lineage>
</organism>
<sequence>MTPRQVDREGNELRTRQRVVYVGMLGTMSEPGRVSRVLKASVRVRFDDGRVEDVHPEGLRRSAPIVNEPNGNSSFVPKPCDFWDRSTQTGRK</sequence>
<gene>
    <name evidence="2" type="primary">48</name>
    <name evidence="2" type="ORF">SEA_TILLYBOBJOE_48</name>
</gene>
<dbReference type="RefSeq" id="YP_010098211.1">
    <property type="nucleotide sequence ID" value="NC_055765.1"/>
</dbReference>
<dbReference type="EMBL" id="MH669015">
    <property type="protein sequence ID" value="AXQ62325.1"/>
    <property type="molecule type" value="Genomic_DNA"/>
</dbReference>
<protein>
    <submittedName>
        <fullName evidence="2">Uncharacterized protein</fullName>
    </submittedName>
</protein>
<evidence type="ECO:0000313" key="2">
    <source>
        <dbReference type="EMBL" id="AXQ62325.1"/>
    </source>
</evidence>
<dbReference type="KEGG" id="vg:65115881"/>
<keyword evidence="3" id="KW-1185">Reference proteome</keyword>
<reference evidence="2 3" key="1">
    <citation type="submission" date="2018-07" db="EMBL/GenBank/DDBJ databases">
        <authorList>
            <person name="Washington J.M."/>
            <person name="Stoner K.N."/>
            <person name="Veracka M."/>
            <person name="Ewers R.M."/>
            <person name="Paschalis M.I."/>
            <person name="Maciver D.B."/>
            <person name="Nichols C.D."/>
            <person name="Santiago X."/>
            <person name="Osorio S.M."/>
            <person name="Scaff D.S."/>
            <person name="Mercado F.J."/>
            <person name="Tamondong K.G."/>
            <person name="Nicholson R.L."/>
            <person name="Antonucci M.K."/>
            <person name="Anger G.K."/>
            <person name="Petit-Frere T."/>
            <person name="Garlena R.A."/>
            <person name="Russell D.A."/>
            <person name="Pope W.H."/>
            <person name="Jacobs-Sera D."/>
            <person name="Hatfull G.F."/>
        </authorList>
    </citation>
    <scope>NUCLEOTIDE SEQUENCE [LARGE SCALE GENOMIC DNA]</scope>
</reference>
<accession>A0A385DUV4</accession>